<gene>
    <name evidence="2" type="ORF">POVWA1_019650</name>
    <name evidence="3" type="ORF">POVWA2_019840</name>
</gene>
<evidence type="ECO:0000256" key="1">
    <source>
        <dbReference type="SAM" id="MobiDB-lite"/>
    </source>
</evidence>
<sequence>MDLELQVISTSSGESDRTQRQKGERGNITLKKSLFAKLGASCANVCTHASALVHVHLCTAVVIKWKAKKKCGAVKRGAAKRGAAKRGAAKRGAAKRGAAKRGAAKHGAAKRGAVKREAEQHFSYGA</sequence>
<feature type="region of interest" description="Disordered" evidence="1">
    <location>
        <begin position="1"/>
        <end position="26"/>
    </location>
</feature>
<dbReference type="Proteomes" id="UP000078555">
    <property type="component" value="Unassembled WGS sequence"/>
</dbReference>
<dbReference type="EMBL" id="FLRD01000062">
    <property type="protein sequence ID" value="SBT33938.1"/>
    <property type="molecule type" value="Genomic_DNA"/>
</dbReference>
<feature type="compositionally biased region" description="Basic and acidic residues" evidence="1">
    <location>
        <begin position="14"/>
        <end position="25"/>
    </location>
</feature>
<protein>
    <submittedName>
        <fullName evidence="3">Uncharacterized protein</fullName>
    </submittedName>
</protein>
<name>A0A1A8YSC7_PLAOA</name>
<evidence type="ECO:0000313" key="3">
    <source>
        <dbReference type="EMBL" id="SBT34441.1"/>
    </source>
</evidence>
<organism evidence="3 4">
    <name type="scientific">Plasmodium ovale wallikeri</name>
    <dbReference type="NCBI Taxonomy" id="864142"/>
    <lineage>
        <taxon>Eukaryota</taxon>
        <taxon>Sar</taxon>
        <taxon>Alveolata</taxon>
        <taxon>Apicomplexa</taxon>
        <taxon>Aconoidasida</taxon>
        <taxon>Haemosporida</taxon>
        <taxon>Plasmodiidae</taxon>
        <taxon>Plasmodium</taxon>
        <taxon>Plasmodium (Plasmodium)</taxon>
    </lineage>
</organism>
<keyword evidence="5" id="KW-1185">Reference proteome</keyword>
<dbReference type="AlphaFoldDB" id="A0A1A8YSC7"/>
<proteinExistence type="predicted"/>
<reference evidence="4 5" key="1">
    <citation type="submission" date="2016-05" db="EMBL/GenBank/DDBJ databases">
        <authorList>
            <person name="Naeem Raeece"/>
        </authorList>
    </citation>
    <scope>NUCLEOTIDE SEQUENCE [LARGE SCALE GENOMIC DNA]</scope>
</reference>
<feature type="region of interest" description="Disordered" evidence="1">
    <location>
        <begin position="77"/>
        <end position="126"/>
    </location>
</feature>
<evidence type="ECO:0000313" key="5">
    <source>
        <dbReference type="Proteomes" id="UP000078555"/>
    </source>
</evidence>
<feature type="compositionally biased region" description="Basic residues" evidence="1">
    <location>
        <begin position="77"/>
        <end position="113"/>
    </location>
</feature>
<dbReference type="Proteomes" id="UP000078550">
    <property type="component" value="Unassembled WGS sequence"/>
</dbReference>
<accession>A0A1A8YSC7</accession>
<evidence type="ECO:0000313" key="2">
    <source>
        <dbReference type="EMBL" id="SBT33938.1"/>
    </source>
</evidence>
<dbReference type="EMBL" id="FLRE01000077">
    <property type="protein sequence ID" value="SBT34441.1"/>
    <property type="molecule type" value="Genomic_DNA"/>
</dbReference>
<reference evidence="3" key="2">
    <citation type="submission" date="2016-05" db="EMBL/GenBank/DDBJ databases">
        <authorList>
            <person name="Lavstsen T."/>
            <person name="Jespersen J.S."/>
        </authorList>
    </citation>
    <scope>NUCLEOTIDE SEQUENCE [LARGE SCALE GENOMIC DNA]</scope>
</reference>
<evidence type="ECO:0000313" key="4">
    <source>
        <dbReference type="Proteomes" id="UP000078550"/>
    </source>
</evidence>